<keyword evidence="4" id="KW-1185">Reference proteome</keyword>
<feature type="transmembrane region" description="Helical" evidence="1">
    <location>
        <begin position="458"/>
        <end position="480"/>
    </location>
</feature>
<dbReference type="SUPFAM" id="SSF51126">
    <property type="entry name" value="Pectin lyase-like"/>
    <property type="match status" value="1"/>
</dbReference>
<dbReference type="InterPro" id="IPR011050">
    <property type="entry name" value="Pectin_lyase_fold/virulence"/>
</dbReference>
<proteinExistence type="predicted"/>
<feature type="chain" id="PRO_5035147761" description="Right handed beta helix domain-containing protein" evidence="2">
    <location>
        <begin position="25"/>
        <end position="508"/>
    </location>
</feature>
<keyword evidence="1" id="KW-0812">Transmembrane</keyword>
<evidence type="ECO:0008006" key="5">
    <source>
        <dbReference type="Google" id="ProtNLM"/>
    </source>
</evidence>
<keyword evidence="1" id="KW-1133">Transmembrane helix</keyword>
<comment type="caution">
    <text evidence="3">The sequence shown here is derived from an EMBL/GenBank/DDBJ whole genome shotgun (WGS) entry which is preliminary data.</text>
</comment>
<keyword evidence="2" id="KW-0732">Signal</keyword>
<feature type="signal peptide" evidence="2">
    <location>
        <begin position="1"/>
        <end position="24"/>
    </location>
</feature>
<keyword evidence="1" id="KW-0472">Membrane</keyword>
<evidence type="ECO:0000313" key="3">
    <source>
        <dbReference type="EMBL" id="KAF2072161.1"/>
    </source>
</evidence>
<evidence type="ECO:0000256" key="2">
    <source>
        <dbReference type="SAM" id="SignalP"/>
    </source>
</evidence>
<reference evidence="3" key="1">
    <citation type="submission" date="2020-01" db="EMBL/GenBank/DDBJ databases">
        <title>Development of genomics and gene disruption for Polysphondylium violaceum indicates a role for the polyketide synthase stlB in stalk morphogenesis.</title>
        <authorList>
            <person name="Narita B."/>
            <person name="Kawabe Y."/>
            <person name="Kin K."/>
            <person name="Saito T."/>
            <person name="Gibbs R."/>
            <person name="Kuspa A."/>
            <person name="Muzny D."/>
            <person name="Queller D."/>
            <person name="Richards S."/>
            <person name="Strassman J."/>
            <person name="Sucgang R."/>
            <person name="Worley K."/>
            <person name="Schaap P."/>
        </authorList>
    </citation>
    <scope>NUCLEOTIDE SEQUENCE</scope>
    <source>
        <strain evidence="3">QSvi11</strain>
    </source>
</reference>
<dbReference type="Proteomes" id="UP000695562">
    <property type="component" value="Unassembled WGS sequence"/>
</dbReference>
<protein>
    <recommendedName>
        <fullName evidence="5">Right handed beta helix domain-containing protein</fullName>
    </recommendedName>
</protein>
<evidence type="ECO:0000256" key="1">
    <source>
        <dbReference type="SAM" id="Phobius"/>
    </source>
</evidence>
<evidence type="ECO:0000313" key="4">
    <source>
        <dbReference type="Proteomes" id="UP000695562"/>
    </source>
</evidence>
<sequence length="508" mass="54301">MKSLISFTCLIFCLFIVFSQSVAADGIKGSISLIVGNQGQSVNPCGQGGQVPVCASMADAYQTYLTMTQGLNYTSSLQFELMDGTYGSNFSPSWMKSLSIIPFSRTKGSVVFTGAYINNFVANNYTLSFTNITFSNAYGIIGATGAIDVEFDSCTFGNVNIDLTNPLLSLNGTGCSTPPQLVLNNCLFNNLTMGADLIDVTSYTVTITNTVVSNVCGGFYFTNSSTTISGSQFTQANSYSFATLLFEGGSATVKDSVFSENIVSSIGIFEAINSPLPSGPFLLDHISVNENTIQTIIPPVYIFNVQSSVVILGSVFTNNSFENHNSAGGAIQITLAPNIAIQYCTFTNNSALLNGGSLSISKSTVSVSFSLIDQSSSSVGGAIYVDDNSVVNIKNTSIIDNYSKNSGQNVYCKNSNISVYNSSINSYNHYGFSCQSGCSVDSDMGNICEHNSGLSKKVIIGLVVGLGGSIAVLFIVLLILRRQRNKRHYQRINDGDHHHHHHSNTSTY</sequence>
<dbReference type="AlphaFoldDB" id="A0A8J4PZM0"/>
<gene>
    <name evidence="3" type="ORF">CYY_006520</name>
</gene>
<accession>A0A8J4PZM0</accession>
<dbReference type="PANTHER" id="PTHR31318">
    <property type="entry name" value="EXPRESSED PROTEIN-RELATED"/>
    <property type="match status" value="1"/>
</dbReference>
<name>A0A8J4PZM0_9MYCE</name>
<dbReference type="EMBL" id="AJWJ01000305">
    <property type="protein sequence ID" value="KAF2072161.1"/>
    <property type="molecule type" value="Genomic_DNA"/>
</dbReference>
<organism evidence="3 4">
    <name type="scientific">Polysphondylium violaceum</name>
    <dbReference type="NCBI Taxonomy" id="133409"/>
    <lineage>
        <taxon>Eukaryota</taxon>
        <taxon>Amoebozoa</taxon>
        <taxon>Evosea</taxon>
        <taxon>Eumycetozoa</taxon>
        <taxon>Dictyostelia</taxon>
        <taxon>Dictyosteliales</taxon>
        <taxon>Dictyosteliaceae</taxon>
        <taxon>Polysphondylium</taxon>
    </lineage>
</organism>
<dbReference type="PANTHER" id="PTHR31318:SF2">
    <property type="entry name" value="PECTIN LYASE-LIKE FAMILY PROTEIN-RELATED"/>
    <property type="match status" value="1"/>
</dbReference>